<dbReference type="AlphaFoldDB" id="A0A4Y9IHV9"/>
<protein>
    <recommendedName>
        <fullName evidence="2">Bacteroidetes PKD-like domain-containing protein</fullName>
    </recommendedName>
</protein>
<evidence type="ECO:0000313" key="4">
    <source>
        <dbReference type="Proteomes" id="UP000298285"/>
    </source>
</evidence>
<organism evidence="3 4">
    <name type="scientific">Dysgonomonas mossii</name>
    <dbReference type="NCBI Taxonomy" id="163665"/>
    <lineage>
        <taxon>Bacteria</taxon>
        <taxon>Pseudomonadati</taxon>
        <taxon>Bacteroidota</taxon>
        <taxon>Bacteroidia</taxon>
        <taxon>Bacteroidales</taxon>
        <taxon>Dysgonomonadaceae</taxon>
        <taxon>Dysgonomonas</taxon>
    </lineage>
</organism>
<dbReference type="EMBL" id="SPPK01000011">
    <property type="protein sequence ID" value="TFU86830.1"/>
    <property type="molecule type" value="Genomic_DNA"/>
</dbReference>
<evidence type="ECO:0000259" key="2">
    <source>
        <dbReference type="Pfam" id="PF16820"/>
    </source>
</evidence>
<dbReference type="Proteomes" id="UP000298285">
    <property type="component" value="Unassembled WGS sequence"/>
</dbReference>
<reference evidence="3 4" key="1">
    <citation type="submission" date="2019-03" db="EMBL/GenBank/DDBJ databases">
        <title>Diversity of the mouse oral microbiome.</title>
        <authorList>
            <person name="Joseph S."/>
            <person name="Aduse-Opoku J."/>
            <person name="Curtis M."/>
            <person name="Wade W."/>
            <person name="Hashim A."/>
        </authorList>
    </citation>
    <scope>NUCLEOTIDE SEQUENCE [LARGE SCALE GENOMIC DNA]</scope>
    <source>
        <strain evidence="3 4">P11</strain>
    </source>
</reference>
<dbReference type="InterPro" id="IPR041696">
    <property type="entry name" value="PKD_3"/>
</dbReference>
<name>A0A4Y9IHV9_9BACT</name>
<keyword evidence="1" id="KW-0732">Signal</keyword>
<sequence>MKNKILFLFLLLSGYYLSSCSGDDDIVQNDITITFSQNEYKVRKGKTLEIVPQVTNATNPIYSWKLNGKIISNDLQLNFSDYSVGEYFIIFRVDDEIGYKESQIKVTVADKISPEIEMVSSYIAYVGQPIELKATANYAENAEYVWRKNGEIVSEEQVYSFVEENLGSFALTVKVTTEDGVDIKALTVVVLPVPEAELYFDDGLYRTITNKNNLRKMTVPLGRTLVLAPVICHIDKPAGFKWTVDGVAQSSTTEFLKFTPTEKKAYLIEVTETGTSVKARVEVTCTEPESTYFRAIQTDSKAVATKAFNYIPAPGQFIDFQSQYQSLAQVLQKFQTAVDANSNMFHIGAYGGYFVVGFDHSVKNVANKADLSINGNSFVGWSEPGVVWVMQDSNGNGLPDDTWYELKGSEYGKKDNIQRYAVTYYKPTEKRTDVMWTDNFGNTGSVDINGYHSQDYFFPMFIKESAYTLTGTRVPPTFYIAEGTGYESSRDLGWGYVDNHNTDPTRPIGEFWIEDAIHADGSPANLTHIDFVKVHTASVGKGSLVGEVSTEPGNPVDLNFNN</sequence>
<gene>
    <name evidence="3" type="ORF">E4T88_16955</name>
</gene>
<evidence type="ECO:0000313" key="3">
    <source>
        <dbReference type="EMBL" id="TFU86830.1"/>
    </source>
</evidence>
<proteinExistence type="predicted"/>
<feature type="domain" description="Bacteroidetes PKD-like" evidence="2">
    <location>
        <begin position="120"/>
        <end position="177"/>
    </location>
</feature>
<comment type="caution">
    <text evidence="3">The sequence shown here is derived from an EMBL/GenBank/DDBJ whole genome shotgun (WGS) entry which is preliminary data.</text>
</comment>
<dbReference type="OrthoDB" id="975810at2"/>
<accession>A0A4Y9IHV9</accession>
<feature type="signal peptide" evidence="1">
    <location>
        <begin position="1"/>
        <end position="21"/>
    </location>
</feature>
<evidence type="ECO:0000256" key="1">
    <source>
        <dbReference type="SAM" id="SignalP"/>
    </source>
</evidence>
<feature type="domain" description="Bacteroidetes PKD-like" evidence="2">
    <location>
        <begin position="31"/>
        <end position="94"/>
    </location>
</feature>
<feature type="chain" id="PRO_5021206980" description="Bacteroidetes PKD-like domain-containing protein" evidence="1">
    <location>
        <begin position="22"/>
        <end position="562"/>
    </location>
</feature>
<dbReference type="RefSeq" id="WP_135107504.1">
    <property type="nucleotide sequence ID" value="NZ_JADGKW010000011.1"/>
</dbReference>
<dbReference type="Pfam" id="PF16820">
    <property type="entry name" value="PKD_3"/>
    <property type="match status" value="2"/>
</dbReference>